<sequence length="212" mass="23944">MTSSSRTTSKDWPSWSTTWIHPKTQAVYHLSLSRSKTTSEDDLSACFNLVEETSRNDYENSSMKWQPDNKAKEMRSEDLRYILVKDAAASVRGFISLMPTFEAGQPVVYCYEIHLKPELRGTGMAALLMGFLCTVAESLPPINKVMLTCFLSNKKALAFYRKAGFVTDEISPRERKLRFGKIFVPDYVIMSKLITHQAQQQGSLEGPNPSSN</sequence>
<keyword evidence="6" id="KW-0963">Cytoplasm</keyword>
<dbReference type="GeneID" id="19322309"/>
<dbReference type="PANTHER" id="PTHR20531">
    <property type="entry name" value="N-ALPHA-ACETYLTRANSFERASE 40"/>
    <property type="match status" value="1"/>
</dbReference>
<dbReference type="InterPro" id="IPR016181">
    <property type="entry name" value="Acyl_CoA_acyltransferase"/>
</dbReference>
<dbReference type="GO" id="GO:0005737">
    <property type="term" value="C:cytoplasm"/>
    <property type="evidence" value="ECO:0007669"/>
    <property type="project" value="UniProtKB-SubCell"/>
</dbReference>
<dbReference type="EMBL" id="KB932922">
    <property type="protein sequence ID" value="EOO02362.1"/>
    <property type="molecule type" value="Genomic_DNA"/>
</dbReference>
<accession>R8BSM4</accession>
<evidence type="ECO:0000259" key="12">
    <source>
        <dbReference type="PROSITE" id="PS51186"/>
    </source>
</evidence>
<dbReference type="SUPFAM" id="SSF55729">
    <property type="entry name" value="Acyl-CoA N-acyltransferases (Nat)"/>
    <property type="match status" value="1"/>
</dbReference>
<keyword evidence="9" id="KW-0012">Acyltransferase</keyword>
<dbReference type="Pfam" id="PF00583">
    <property type="entry name" value="Acetyltransf_1"/>
    <property type="match status" value="1"/>
</dbReference>
<dbReference type="PROSITE" id="PS51186">
    <property type="entry name" value="GNAT"/>
    <property type="match status" value="1"/>
</dbReference>
<feature type="domain" description="N-acetyltransferase" evidence="12">
    <location>
        <begin position="33"/>
        <end position="195"/>
    </location>
</feature>
<evidence type="ECO:0000256" key="8">
    <source>
        <dbReference type="ARBA" id="ARBA00023242"/>
    </source>
</evidence>
<evidence type="ECO:0000256" key="7">
    <source>
        <dbReference type="ARBA" id="ARBA00022679"/>
    </source>
</evidence>
<dbReference type="GO" id="GO:0010485">
    <property type="term" value="F:histone H4 acetyltransferase activity"/>
    <property type="evidence" value="ECO:0007669"/>
    <property type="project" value="InterPro"/>
</dbReference>
<dbReference type="PANTHER" id="PTHR20531:SF1">
    <property type="entry name" value="N-ALPHA-ACETYLTRANSFERASE 40"/>
    <property type="match status" value="1"/>
</dbReference>
<comment type="subcellular location">
    <subcellularLocation>
        <location evidence="2">Cytoplasm</location>
    </subcellularLocation>
    <subcellularLocation>
        <location evidence="1">Nucleus</location>
    </subcellularLocation>
</comment>
<dbReference type="InterPro" id="IPR039949">
    <property type="entry name" value="NAA40"/>
</dbReference>
<dbReference type="eggNOG" id="KOG2488">
    <property type="taxonomic scope" value="Eukaryota"/>
</dbReference>
<evidence type="ECO:0000313" key="14">
    <source>
        <dbReference type="Proteomes" id="UP000014074"/>
    </source>
</evidence>
<keyword evidence="7 13" id="KW-0808">Transferase</keyword>
<dbReference type="GO" id="GO:0043998">
    <property type="term" value="F:histone H2A acetyltransferase activity"/>
    <property type="evidence" value="ECO:0007669"/>
    <property type="project" value="InterPro"/>
</dbReference>
<dbReference type="KEGG" id="tmn:UCRPA7_2094"/>
<evidence type="ECO:0000256" key="6">
    <source>
        <dbReference type="ARBA" id="ARBA00022490"/>
    </source>
</evidence>
<dbReference type="OrthoDB" id="424551at2759"/>
<comment type="catalytic activity">
    <reaction evidence="10">
        <text>N-terminal L-seryl-[histone H2A] + acetyl-CoA = N-terminal N(alpha)-acetyl-L-seryl-[histone H2A] + CoA + H(+)</text>
        <dbReference type="Rhea" id="RHEA:50600"/>
        <dbReference type="Rhea" id="RHEA-COMP:12742"/>
        <dbReference type="Rhea" id="RHEA-COMP:12744"/>
        <dbReference type="ChEBI" id="CHEBI:15378"/>
        <dbReference type="ChEBI" id="CHEBI:57287"/>
        <dbReference type="ChEBI" id="CHEBI:57288"/>
        <dbReference type="ChEBI" id="CHEBI:64738"/>
        <dbReference type="ChEBI" id="CHEBI:83690"/>
        <dbReference type="EC" id="2.3.1.257"/>
    </reaction>
</comment>
<keyword evidence="14" id="KW-1185">Reference proteome</keyword>
<evidence type="ECO:0000256" key="4">
    <source>
        <dbReference type="ARBA" id="ARBA00012950"/>
    </source>
</evidence>
<proteinExistence type="inferred from homology"/>
<dbReference type="InterPro" id="IPR000182">
    <property type="entry name" value="GNAT_dom"/>
</dbReference>
<dbReference type="HOGENOM" id="CLU_051699_2_1_1"/>
<gene>
    <name evidence="13" type="ORF">UCRPA7_2094</name>
</gene>
<evidence type="ECO:0000256" key="11">
    <source>
        <dbReference type="ARBA" id="ARBA00049524"/>
    </source>
</evidence>
<evidence type="ECO:0000256" key="9">
    <source>
        <dbReference type="ARBA" id="ARBA00023315"/>
    </source>
</evidence>
<evidence type="ECO:0000313" key="13">
    <source>
        <dbReference type="EMBL" id="EOO02362.1"/>
    </source>
</evidence>
<dbReference type="GO" id="GO:0005634">
    <property type="term" value="C:nucleus"/>
    <property type="evidence" value="ECO:0007669"/>
    <property type="project" value="UniProtKB-SubCell"/>
</dbReference>
<organism evidence="13 14">
    <name type="scientific">Phaeoacremonium minimum (strain UCR-PA7)</name>
    <name type="common">Esca disease fungus</name>
    <name type="synonym">Togninia minima</name>
    <dbReference type="NCBI Taxonomy" id="1286976"/>
    <lineage>
        <taxon>Eukaryota</taxon>
        <taxon>Fungi</taxon>
        <taxon>Dikarya</taxon>
        <taxon>Ascomycota</taxon>
        <taxon>Pezizomycotina</taxon>
        <taxon>Sordariomycetes</taxon>
        <taxon>Sordariomycetidae</taxon>
        <taxon>Togniniales</taxon>
        <taxon>Togniniaceae</taxon>
        <taxon>Phaeoacremonium</taxon>
    </lineage>
</organism>
<reference evidence="14" key="1">
    <citation type="journal article" date="2013" name="Genome Announc.">
        <title>Draft genome sequence of the ascomycete Phaeoacremonium aleophilum strain UCR-PA7, a causal agent of the esca disease complex in grapevines.</title>
        <authorList>
            <person name="Blanco-Ulate B."/>
            <person name="Rolshausen P."/>
            <person name="Cantu D."/>
        </authorList>
    </citation>
    <scope>NUCLEOTIDE SEQUENCE [LARGE SCALE GENOMIC DNA]</scope>
    <source>
        <strain evidence="14">UCR-PA7</strain>
    </source>
</reference>
<dbReference type="RefSeq" id="XP_007912860.1">
    <property type="nucleotide sequence ID" value="XM_007914669.1"/>
</dbReference>
<keyword evidence="8" id="KW-0539">Nucleus</keyword>
<comment type="similarity">
    <text evidence="3">Belongs to the acetyltransferase family. NAA40 subfamily.</text>
</comment>
<evidence type="ECO:0000256" key="1">
    <source>
        <dbReference type="ARBA" id="ARBA00004123"/>
    </source>
</evidence>
<dbReference type="GO" id="GO:1990189">
    <property type="term" value="F:protein N-terminal-serine acetyltransferase activity"/>
    <property type="evidence" value="ECO:0007669"/>
    <property type="project" value="UniProtKB-EC"/>
</dbReference>
<evidence type="ECO:0000256" key="10">
    <source>
        <dbReference type="ARBA" id="ARBA00047821"/>
    </source>
</evidence>
<evidence type="ECO:0000256" key="3">
    <source>
        <dbReference type="ARBA" id="ARBA00008870"/>
    </source>
</evidence>
<dbReference type="Gene3D" id="3.40.630.30">
    <property type="match status" value="1"/>
</dbReference>
<name>R8BSM4_PHAM7</name>
<dbReference type="AlphaFoldDB" id="R8BSM4"/>
<comment type="catalytic activity">
    <reaction evidence="11">
        <text>N-terminal L-seryl-[histone H4] + acetyl-CoA = N-terminal N(alpha)-acetyl-L-seryl-[histone H4] + CoA + H(+)</text>
        <dbReference type="Rhea" id="RHEA:50596"/>
        <dbReference type="Rhea" id="RHEA-COMP:12740"/>
        <dbReference type="Rhea" id="RHEA-COMP:12743"/>
        <dbReference type="ChEBI" id="CHEBI:15378"/>
        <dbReference type="ChEBI" id="CHEBI:57287"/>
        <dbReference type="ChEBI" id="CHEBI:57288"/>
        <dbReference type="ChEBI" id="CHEBI:64738"/>
        <dbReference type="ChEBI" id="CHEBI:83690"/>
        <dbReference type="EC" id="2.3.1.257"/>
    </reaction>
</comment>
<evidence type="ECO:0000256" key="2">
    <source>
        <dbReference type="ARBA" id="ARBA00004496"/>
    </source>
</evidence>
<dbReference type="EC" id="2.3.1.257" evidence="4"/>
<evidence type="ECO:0000256" key="5">
    <source>
        <dbReference type="ARBA" id="ARBA00015043"/>
    </source>
</evidence>
<dbReference type="Proteomes" id="UP000014074">
    <property type="component" value="Unassembled WGS sequence"/>
</dbReference>
<protein>
    <recommendedName>
        <fullName evidence="5">N-alpha-acetyltransferase 40</fullName>
        <ecNumber evidence="4">2.3.1.257</ecNumber>
    </recommendedName>
</protein>